<dbReference type="PANTHER" id="PTHR21248:SF22">
    <property type="entry name" value="PHOSPHOLIPASE D"/>
    <property type="match status" value="1"/>
</dbReference>
<sequence length="673" mass="74684">MLSPSLADLELELKTLGPPGSSYSLGRSSKLSVKDDKDDPFNIFMFIPFGRWSHEADKLEAKRSVIADSFKEVLDVGLAGDIADKVCLIDLALLNEPEDAFMHENAAGAGSMITHLIDALNLPKVREAKVVVRLLVGSADQEQRRANFLSGQNDWNRLARYKALFWGNNGQSLTNHPDATLLIGYYNPTLVIDPNPPEEGSVLRKLEAFLDGVDKIPGTEANSPPGFFHSLGGLSAKVRHLEHYARTTGLPAMSWNHAKFAAVNGRSMMTGGFNYWDDYLSKNNLATNTAQNNRLYDFGIKMQGNAAIAVHNFADEMWSYLAHIDLHKDARSMAWSAKLGVDKPLFMAATADDIQVSLGRFPFDKAPKAQEGIQVLSIGRVGSMMLDKYRYPAQLLDGFSDIWHNVAWHLSAAEPILTERGNGIADSVNLLNDTSKSLKGILASSMGTSPAAWASKHARLWAIANAQTSIHIATETLVEILHNDKWTDLVSEVNSTFSLTQDKRWDGVLWPYVAMAQALSRFAALPAPAKDDKQPAKNALYLVVSCYDVNPDGYGDHARISDLKRRLKSTMRYMAWKDENQSSSNLLPVKVKASDVDGIVDRHFLVKRIGTTTSYKMHAKTICIDRSLLYVGSDNPYPHYNQEFGCWIEDPPSVASFFAEFYDGIWERSVYTD</sequence>
<protein>
    <recommendedName>
        <fullName evidence="1">PLD phosphodiesterase domain-containing protein</fullName>
    </recommendedName>
</protein>
<accession>A0AAN7B717</accession>
<dbReference type="PANTHER" id="PTHR21248">
    <property type="entry name" value="CARDIOLIPIN SYNTHASE"/>
    <property type="match status" value="1"/>
</dbReference>
<reference evidence="2" key="2">
    <citation type="submission" date="2023-05" db="EMBL/GenBank/DDBJ databases">
        <authorList>
            <consortium name="Lawrence Berkeley National Laboratory"/>
            <person name="Steindorff A."/>
            <person name="Hensen N."/>
            <person name="Bonometti L."/>
            <person name="Westerberg I."/>
            <person name="Brannstrom I.O."/>
            <person name="Guillou S."/>
            <person name="Cros-Aarteil S."/>
            <person name="Calhoun S."/>
            <person name="Haridas S."/>
            <person name="Kuo A."/>
            <person name="Mondo S."/>
            <person name="Pangilinan J."/>
            <person name="Riley R."/>
            <person name="Labutti K."/>
            <person name="Andreopoulos B."/>
            <person name="Lipzen A."/>
            <person name="Chen C."/>
            <person name="Yanf M."/>
            <person name="Daum C."/>
            <person name="Ng V."/>
            <person name="Clum A."/>
            <person name="Ohm R."/>
            <person name="Martin F."/>
            <person name="Silar P."/>
            <person name="Natvig D."/>
            <person name="Lalanne C."/>
            <person name="Gautier V."/>
            <person name="Ament-Velasquez S.L."/>
            <person name="Kruys A."/>
            <person name="Hutchinson M.I."/>
            <person name="Powell A.J."/>
            <person name="Barry K."/>
            <person name="Miller A.N."/>
            <person name="Grigoriev I.V."/>
            <person name="Debuchy R."/>
            <person name="Gladieux P."/>
            <person name="Thoren M.H."/>
            <person name="Johannesson H."/>
        </authorList>
    </citation>
    <scope>NUCLEOTIDE SEQUENCE</scope>
    <source>
        <strain evidence="2">PSN293</strain>
    </source>
</reference>
<dbReference type="Gene3D" id="3.30.870.10">
    <property type="entry name" value="Endonuclease Chain A"/>
    <property type="match status" value="2"/>
</dbReference>
<dbReference type="GO" id="GO:0003824">
    <property type="term" value="F:catalytic activity"/>
    <property type="evidence" value="ECO:0007669"/>
    <property type="project" value="InterPro"/>
</dbReference>
<dbReference type="AlphaFoldDB" id="A0AAN7B717"/>
<reference evidence="2" key="1">
    <citation type="journal article" date="2023" name="Mol. Phylogenet. Evol.">
        <title>Genome-scale phylogeny and comparative genomics of the fungal order Sordariales.</title>
        <authorList>
            <person name="Hensen N."/>
            <person name="Bonometti L."/>
            <person name="Westerberg I."/>
            <person name="Brannstrom I.O."/>
            <person name="Guillou S."/>
            <person name="Cros-Aarteil S."/>
            <person name="Calhoun S."/>
            <person name="Haridas S."/>
            <person name="Kuo A."/>
            <person name="Mondo S."/>
            <person name="Pangilinan J."/>
            <person name="Riley R."/>
            <person name="LaButti K."/>
            <person name="Andreopoulos B."/>
            <person name="Lipzen A."/>
            <person name="Chen C."/>
            <person name="Yan M."/>
            <person name="Daum C."/>
            <person name="Ng V."/>
            <person name="Clum A."/>
            <person name="Steindorff A."/>
            <person name="Ohm R.A."/>
            <person name="Martin F."/>
            <person name="Silar P."/>
            <person name="Natvig D.O."/>
            <person name="Lalanne C."/>
            <person name="Gautier V."/>
            <person name="Ament-Velasquez S.L."/>
            <person name="Kruys A."/>
            <person name="Hutchinson M.I."/>
            <person name="Powell A.J."/>
            <person name="Barry K."/>
            <person name="Miller A.N."/>
            <person name="Grigoriev I.V."/>
            <person name="Debuchy R."/>
            <person name="Gladieux P."/>
            <person name="Hiltunen Thoren M."/>
            <person name="Johannesson H."/>
        </authorList>
    </citation>
    <scope>NUCLEOTIDE SEQUENCE</scope>
    <source>
        <strain evidence="2">PSN293</strain>
    </source>
</reference>
<dbReference type="InterPro" id="IPR001736">
    <property type="entry name" value="PLipase_D/transphosphatidylase"/>
</dbReference>
<evidence type="ECO:0000259" key="1">
    <source>
        <dbReference type="PROSITE" id="PS50035"/>
    </source>
</evidence>
<evidence type="ECO:0000313" key="2">
    <source>
        <dbReference type="EMBL" id="KAK4212694.1"/>
    </source>
</evidence>
<dbReference type="EMBL" id="MU858122">
    <property type="protein sequence ID" value="KAK4212694.1"/>
    <property type="molecule type" value="Genomic_DNA"/>
</dbReference>
<feature type="domain" description="PLD phosphodiesterase" evidence="1">
    <location>
        <begin position="613"/>
        <end position="640"/>
    </location>
</feature>
<evidence type="ECO:0000313" key="3">
    <source>
        <dbReference type="Proteomes" id="UP001301769"/>
    </source>
</evidence>
<keyword evidence="3" id="KW-1185">Reference proteome</keyword>
<dbReference type="Proteomes" id="UP001301769">
    <property type="component" value="Unassembled WGS sequence"/>
</dbReference>
<comment type="caution">
    <text evidence="2">The sequence shown here is derived from an EMBL/GenBank/DDBJ whole genome shotgun (WGS) entry which is preliminary data.</text>
</comment>
<gene>
    <name evidence="2" type="ORF">QBC37DRAFT_401245</name>
</gene>
<name>A0AAN7B717_9PEZI</name>
<proteinExistence type="predicted"/>
<dbReference type="SUPFAM" id="SSF56024">
    <property type="entry name" value="Phospholipase D/nuclease"/>
    <property type="match status" value="2"/>
</dbReference>
<organism evidence="2 3">
    <name type="scientific">Rhypophila decipiens</name>
    <dbReference type="NCBI Taxonomy" id="261697"/>
    <lineage>
        <taxon>Eukaryota</taxon>
        <taxon>Fungi</taxon>
        <taxon>Dikarya</taxon>
        <taxon>Ascomycota</taxon>
        <taxon>Pezizomycotina</taxon>
        <taxon>Sordariomycetes</taxon>
        <taxon>Sordariomycetidae</taxon>
        <taxon>Sordariales</taxon>
        <taxon>Naviculisporaceae</taxon>
        <taxon>Rhypophila</taxon>
    </lineage>
</organism>
<dbReference type="SMART" id="SM00155">
    <property type="entry name" value="PLDc"/>
    <property type="match status" value="2"/>
</dbReference>
<dbReference type="PROSITE" id="PS50035">
    <property type="entry name" value="PLD"/>
    <property type="match status" value="1"/>
</dbReference>